<accession>A9G5L9</accession>
<dbReference type="AlphaFoldDB" id="A9G5L9"/>
<protein>
    <submittedName>
        <fullName evidence="1">Uncharacterized protein</fullName>
    </submittedName>
</protein>
<dbReference type="HOGENOM" id="CLU_847048_0_0_7"/>
<dbReference type="STRING" id="448385.sce8875"/>
<organism evidence="1 2">
    <name type="scientific">Sorangium cellulosum (strain So ce56)</name>
    <name type="common">Polyangium cellulosum (strain So ce56)</name>
    <dbReference type="NCBI Taxonomy" id="448385"/>
    <lineage>
        <taxon>Bacteria</taxon>
        <taxon>Pseudomonadati</taxon>
        <taxon>Myxococcota</taxon>
        <taxon>Polyangia</taxon>
        <taxon>Polyangiales</taxon>
        <taxon>Polyangiaceae</taxon>
        <taxon>Sorangium</taxon>
    </lineage>
</organism>
<dbReference type="RefSeq" id="WP_012241486.1">
    <property type="nucleotide sequence ID" value="NC_010162.1"/>
</dbReference>
<gene>
    <name evidence="1" type="ordered locus">sce8875</name>
</gene>
<dbReference type="EMBL" id="AM746676">
    <property type="protein sequence ID" value="CAN99047.1"/>
    <property type="molecule type" value="Genomic_DNA"/>
</dbReference>
<keyword evidence="2" id="KW-1185">Reference proteome</keyword>
<evidence type="ECO:0000313" key="1">
    <source>
        <dbReference type="EMBL" id="CAN99047.1"/>
    </source>
</evidence>
<reference evidence="1 2" key="1">
    <citation type="journal article" date="2007" name="Nat. Biotechnol.">
        <title>Complete genome sequence of the myxobacterium Sorangium cellulosum.</title>
        <authorList>
            <person name="Schneiker S."/>
            <person name="Perlova O."/>
            <person name="Kaiser O."/>
            <person name="Gerth K."/>
            <person name="Alici A."/>
            <person name="Altmeyer M.O."/>
            <person name="Bartels D."/>
            <person name="Bekel T."/>
            <person name="Beyer S."/>
            <person name="Bode E."/>
            <person name="Bode H.B."/>
            <person name="Bolten C.J."/>
            <person name="Choudhuri J.V."/>
            <person name="Doss S."/>
            <person name="Elnakady Y.A."/>
            <person name="Frank B."/>
            <person name="Gaigalat L."/>
            <person name="Goesmann A."/>
            <person name="Groeger C."/>
            <person name="Gross F."/>
            <person name="Jelsbak L."/>
            <person name="Jelsbak L."/>
            <person name="Kalinowski J."/>
            <person name="Kegler C."/>
            <person name="Knauber T."/>
            <person name="Konietzny S."/>
            <person name="Kopp M."/>
            <person name="Krause L."/>
            <person name="Krug D."/>
            <person name="Linke B."/>
            <person name="Mahmud T."/>
            <person name="Martinez-Arias R."/>
            <person name="McHardy A.C."/>
            <person name="Merai M."/>
            <person name="Meyer F."/>
            <person name="Mormann S."/>
            <person name="Munoz-Dorado J."/>
            <person name="Perez J."/>
            <person name="Pradella S."/>
            <person name="Rachid S."/>
            <person name="Raddatz G."/>
            <person name="Rosenau F."/>
            <person name="Rueckert C."/>
            <person name="Sasse F."/>
            <person name="Scharfe M."/>
            <person name="Schuster S.C."/>
            <person name="Suen G."/>
            <person name="Treuner-Lange A."/>
            <person name="Velicer G.J."/>
            <person name="Vorholter F.-J."/>
            <person name="Weissman K.J."/>
            <person name="Welch R.D."/>
            <person name="Wenzel S.C."/>
            <person name="Whitworth D.E."/>
            <person name="Wilhelm S."/>
            <person name="Wittmann C."/>
            <person name="Bloecker H."/>
            <person name="Puehler A."/>
            <person name="Mueller R."/>
        </authorList>
    </citation>
    <scope>NUCLEOTIDE SEQUENCE [LARGE SCALE GENOMIC DNA]</scope>
    <source>
        <strain evidence="2">So ce56</strain>
    </source>
</reference>
<dbReference type="OrthoDB" id="5492069at2"/>
<name>A9G5L9_SORC5</name>
<dbReference type="KEGG" id="scl:sce8875"/>
<proteinExistence type="predicted"/>
<dbReference type="Proteomes" id="UP000002139">
    <property type="component" value="Chromosome"/>
</dbReference>
<dbReference type="BioCyc" id="SCEL448385:SCE_RS45475-MONOMER"/>
<sequence length="355" mass="38348">MSESGPSFFAWCDAAETLDAFLAALPALMHPGTRISMMTDDGLFYTTSMDEAVAMIRAEFAAGPSAGAGLDVMLTGSKRIFGCSCHCYTEEAGRDISAGLIHMTTCDQRRFLCSYLELAWGRGPRSIEAEAAVAWHLLRDDLEELLLRLCAPDASGRVRTGACTNGGDWIAPVRMCATYNADARDIARDLALSWLQRHDKEMVSRNAGLSLEALRVRVEAAPAGARVPLKGGSERAHALSRETVLKALATPPATLLEALEAAAAPDDAWRAAEPRAREILALTSQIAETGEGPPTWPVHTDTRAHVRFLRKHAPFHVRRLAGGGVLLATHPFRSLWPLWVDALFSLGLIPDPATA</sequence>
<evidence type="ECO:0000313" key="2">
    <source>
        <dbReference type="Proteomes" id="UP000002139"/>
    </source>
</evidence>